<name>A0A165A686_XYLHT</name>
<dbReference type="GeneID" id="28898472"/>
<dbReference type="STRING" id="1328760.A0A165A686"/>
<evidence type="ECO:0000256" key="1">
    <source>
        <dbReference type="SAM" id="Coils"/>
    </source>
</evidence>
<protein>
    <recommendedName>
        <fullName evidence="5">Kinetochore protein fta7</fullName>
    </recommendedName>
</protein>
<evidence type="ECO:0000313" key="3">
    <source>
        <dbReference type="EMBL" id="KZF20007.1"/>
    </source>
</evidence>
<feature type="compositionally biased region" description="Basic residues" evidence="2">
    <location>
        <begin position="19"/>
        <end position="34"/>
    </location>
</feature>
<keyword evidence="4" id="KW-1185">Reference proteome</keyword>
<accession>A0A165A686</accession>
<evidence type="ECO:0008006" key="5">
    <source>
        <dbReference type="Google" id="ProtNLM"/>
    </source>
</evidence>
<dbReference type="Proteomes" id="UP000076632">
    <property type="component" value="Unassembled WGS sequence"/>
</dbReference>
<evidence type="ECO:0000313" key="4">
    <source>
        <dbReference type="Proteomes" id="UP000076632"/>
    </source>
</evidence>
<dbReference type="EMBL" id="KV407464">
    <property type="protein sequence ID" value="KZF20007.1"/>
    <property type="molecule type" value="Genomic_DNA"/>
</dbReference>
<gene>
    <name evidence="3" type="ORF">L228DRAFT_250428</name>
</gene>
<feature type="coiled-coil region" evidence="1">
    <location>
        <begin position="181"/>
        <end position="215"/>
    </location>
</feature>
<dbReference type="OrthoDB" id="2420947at2759"/>
<evidence type="ECO:0000256" key="2">
    <source>
        <dbReference type="SAM" id="MobiDB-lite"/>
    </source>
</evidence>
<organism evidence="3 4">
    <name type="scientific">Xylona heveae (strain CBS 132557 / TC161)</name>
    <dbReference type="NCBI Taxonomy" id="1328760"/>
    <lineage>
        <taxon>Eukaryota</taxon>
        <taxon>Fungi</taxon>
        <taxon>Dikarya</taxon>
        <taxon>Ascomycota</taxon>
        <taxon>Pezizomycotina</taxon>
        <taxon>Xylonomycetes</taxon>
        <taxon>Xylonales</taxon>
        <taxon>Xylonaceae</taxon>
        <taxon>Xylona</taxon>
    </lineage>
</organism>
<dbReference type="RefSeq" id="XP_018185562.1">
    <property type="nucleotide sequence ID" value="XM_018333335.1"/>
</dbReference>
<dbReference type="OMA" id="QMKNEHP"/>
<feature type="compositionally biased region" description="Polar residues" evidence="2">
    <location>
        <begin position="35"/>
        <end position="50"/>
    </location>
</feature>
<proteinExistence type="predicted"/>
<dbReference type="Pfam" id="PF13094">
    <property type="entry name" value="CENP-Q"/>
    <property type="match status" value="1"/>
</dbReference>
<reference evidence="3 4" key="1">
    <citation type="journal article" date="2016" name="Fungal Biol.">
        <title>The genome of Xylona heveae provides a window into fungal endophytism.</title>
        <authorList>
            <person name="Gazis R."/>
            <person name="Kuo A."/>
            <person name="Riley R."/>
            <person name="LaButti K."/>
            <person name="Lipzen A."/>
            <person name="Lin J."/>
            <person name="Amirebrahimi M."/>
            <person name="Hesse C.N."/>
            <person name="Spatafora J.W."/>
            <person name="Henrissat B."/>
            <person name="Hainaut M."/>
            <person name="Grigoriev I.V."/>
            <person name="Hibbett D.S."/>
        </authorList>
    </citation>
    <scope>NUCLEOTIDE SEQUENCE [LARGE SCALE GENOMIC DNA]</scope>
    <source>
        <strain evidence="3 4">TC161</strain>
    </source>
</reference>
<dbReference type="InParanoid" id="A0A165A686"/>
<feature type="region of interest" description="Disordered" evidence="2">
    <location>
        <begin position="1"/>
        <end position="84"/>
    </location>
</feature>
<dbReference type="AlphaFoldDB" id="A0A165A686"/>
<sequence length="326" mass="36300">MPVKKPVPRSQAKGPSQRAKAHRSTKGPKAKQSRKSATTAPEHSQPGSSTLKRKRRGPPSHSSNRDQDDSSIQNYTTLKPRIQRIPKETVTSKWEPLSEIAQARVRDLFFDVERPVIALYRQEKRRGEAQHAVNAVVRRLQQRLPRMPFPPQTKDLHLDYEGLLNSNNAMESKLTPAGHTIALLKAQIAKEDQALASERQQLARLEANAAAEDSLRKRRARTMHPLLQTRADETIAKTGQDRSLFDDNTSAESDTLTKQLLNSDLDDDLKPLVEQLYGHMESIKSNTAQVSGLSDAIARTRAAVGHALYARLGEAGRPPLMDGQSL</sequence>
<dbReference type="InterPro" id="IPR025212">
    <property type="entry name" value="CAD_CENP-Q"/>
</dbReference>
<keyword evidence="1" id="KW-0175">Coiled coil</keyword>